<name>A6DTQ7_9BACT</name>
<dbReference type="EMBL" id="ABCK01000040">
    <property type="protein sequence ID" value="EDM24984.1"/>
    <property type="molecule type" value="Genomic_DNA"/>
</dbReference>
<reference evidence="1 2" key="1">
    <citation type="journal article" date="2010" name="J. Bacteriol.">
        <title>Genome sequence of Lentisphaera araneosa HTCC2155T, the type species of the order Lentisphaerales in the phylum Lentisphaerae.</title>
        <authorList>
            <person name="Thrash J.C."/>
            <person name="Cho J.C."/>
            <person name="Vergin K.L."/>
            <person name="Morris R.M."/>
            <person name="Giovannoni S.J."/>
        </authorList>
    </citation>
    <scope>NUCLEOTIDE SEQUENCE [LARGE SCALE GENOMIC DNA]</scope>
    <source>
        <strain evidence="1 2">HTCC2155</strain>
    </source>
</reference>
<dbReference type="OrthoDB" id="9146593at2"/>
<dbReference type="RefSeq" id="WP_007281204.1">
    <property type="nucleotide sequence ID" value="NZ_ABCK01000040.1"/>
</dbReference>
<dbReference type="InterPro" id="IPR011447">
    <property type="entry name" value="DUF1552"/>
</dbReference>
<dbReference type="AlphaFoldDB" id="A6DTQ7"/>
<sequence>MKTKLNRRSVLKGFVGVSLALPILEIMGEEVLKESNRAKRFCALYTANGMSHPQEKNKIDQWNWYPSETGRNFKFNESTKAFEKLRSQVSMFGGFGHKNAILSDPHVCSDMWLTGAPFHDPKPGTYNTISLDQVIAQHTKKHCRQASLVLSIDNGVGFLSRTGTIAYNNEGKPIPAENNPRNVFNRLFLSSKDSMEQQRVLLKKKMKIVDAVLDSSRDFNKRLGSADREKMDQYLTSLSELESRLETSEKWIDIPLKQQDFSHLDFDYDLEQDPAQFYQTMFDVITLAFDADITRSVAFMLNREDGMGISNTFPLRLGLSKDHHGLSHAKDKKGQMDFAKYDQFLSGQVSYFLENLKKTKEADSNLLDNSLVLFGSGCSTTHNVKNVPTLLAGGKNMGVKHGSYFRRDGERLNNLYLSILKSMDIPVNSFGDSTKELKEGIFTYQKA</sequence>
<dbReference type="STRING" id="313628.LNTAR_07961"/>
<protein>
    <recommendedName>
        <fullName evidence="3">DUF1552 domain-containing protein</fullName>
    </recommendedName>
</protein>
<proteinExistence type="predicted"/>
<dbReference type="Proteomes" id="UP000004947">
    <property type="component" value="Unassembled WGS sequence"/>
</dbReference>
<comment type="caution">
    <text evidence="1">The sequence shown here is derived from an EMBL/GenBank/DDBJ whole genome shotgun (WGS) entry which is preliminary data.</text>
</comment>
<gene>
    <name evidence="1" type="ORF">LNTAR_07961</name>
</gene>
<organism evidence="1 2">
    <name type="scientific">Lentisphaera araneosa HTCC2155</name>
    <dbReference type="NCBI Taxonomy" id="313628"/>
    <lineage>
        <taxon>Bacteria</taxon>
        <taxon>Pseudomonadati</taxon>
        <taxon>Lentisphaerota</taxon>
        <taxon>Lentisphaeria</taxon>
        <taxon>Lentisphaerales</taxon>
        <taxon>Lentisphaeraceae</taxon>
        <taxon>Lentisphaera</taxon>
    </lineage>
</organism>
<evidence type="ECO:0000313" key="2">
    <source>
        <dbReference type="Proteomes" id="UP000004947"/>
    </source>
</evidence>
<evidence type="ECO:0000313" key="1">
    <source>
        <dbReference type="EMBL" id="EDM24984.1"/>
    </source>
</evidence>
<evidence type="ECO:0008006" key="3">
    <source>
        <dbReference type="Google" id="ProtNLM"/>
    </source>
</evidence>
<dbReference type="Pfam" id="PF07586">
    <property type="entry name" value="HXXSHH"/>
    <property type="match status" value="1"/>
</dbReference>
<accession>A6DTQ7</accession>
<dbReference type="eggNOG" id="COG2960">
    <property type="taxonomic scope" value="Bacteria"/>
</dbReference>
<keyword evidence="2" id="KW-1185">Reference proteome</keyword>